<name>A0A2S7KAI6_9PROT</name>
<evidence type="ECO:0000313" key="2">
    <source>
        <dbReference type="EMBL" id="PQA89488.1"/>
    </source>
</evidence>
<accession>A0A2S7KAI6</accession>
<gene>
    <name evidence="2" type="ORF">CW354_01025</name>
</gene>
<comment type="caution">
    <text evidence="2">The sequence shown here is derived from an EMBL/GenBank/DDBJ whole genome shotgun (WGS) entry which is preliminary data.</text>
</comment>
<evidence type="ECO:0000256" key="1">
    <source>
        <dbReference type="SAM" id="Phobius"/>
    </source>
</evidence>
<keyword evidence="1" id="KW-0812">Transmembrane</keyword>
<proteinExistence type="predicted"/>
<dbReference type="OrthoDB" id="9799895at2"/>
<feature type="transmembrane region" description="Helical" evidence="1">
    <location>
        <begin position="40"/>
        <end position="59"/>
    </location>
</feature>
<dbReference type="Proteomes" id="UP000239504">
    <property type="component" value="Unassembled WGS sequence"/>
</dbReference>
<dbReference type="AlphaFoldDB" id="A0A2S7KAI6"/>
<evidence type="ECO:0000313" key="3">
    <source>
        <dbReference type="Proteomes" id="UP000239504"/>
    </source>
</evidence>
<dbReference type="RefSeq" id="WP_104828190.1">
    <property type="nucleotide sequence ID" value="NZ_PJCH01000001.1"/>
</dbReference>
<organism evidence="2 3">
    <name type="scientific">Hyphococcus luteus</name>
    <dbReference type="NCBI Taxonomy" id="2058213"/>
    <lineage>
        <taxon>Bacteria</taxon>
        <taxon>Pseudomonadati</taxon>
        <taxon>Pseudomonadota</taxon>
        <taxon>Alphaproteobacteria</taxon>
        <taxon>Parvularculales</taxon>
        <taxon>Parvularculaceae</taxon>
        <taxon>Hyphococcus</taxon>
    </lineage>
</organism>
<keyword evidence="1" id="KW-0472">Membrane</keyword>
<keyword evidence="3" id="KW-1185">Reference proteome</keyword>
<protein>
    <submittedName>
        <fullName evidence="2">Uncharacterized protein</fullName>
    </submittedName>
</protein>
<reference evidence="2 3" key="1">
    <citation type="submission" date="2017-12" db="EMBL/GenBank/DDBJ databases">
        <authorList>
            <person name="Hurst M.R.H."/>
        </authorList>
    </citation>
    <scope>NUCLEOTIDE SEQUENCE [LARGE SCALE GENOMIC DNA]</scope>
    <source>
        <strain evidence="2 3">SY-3-19</strain>
    </source>
</reference>
<keyword evidence="1" id="KW-1133">Transmembrane helix</keyword>
<dbReference type="EMBL" id="PJCH01000001">
    <property type="protein sequence ID" value="PQA89488.1"/>
    <property type="molecule type" value="Genomic_DNA"/>
</dbReference>
<sequence length="83" mass="9123">MTRPYFDVVGVSLLSLATLCLFTIVGAAFAGRFAPEADWLTDLGTGVGWVAAVLVFLTLRKKHEARLKQFEEHRKSSEKAILG</sequence>